<keyword evidence="1" id="KW-0880">Kelch repeat</keyword>
<dbReference type="SUPFAM" id="SSF117281">
    <property type="entry name" value="Kelch motif"/>
    <property type="match status" value="1"/>
</dbReference>
<protein>
    <submittedName>
        <fullName evidence="2">Uncharacterized protein</fullName>
    </submittedName>
</protein>
<dbReference type="Gene3D" id="2.120.10.80">
    <property type="entry name" value="Kelch-type beta propeller"/>
    <property type="match status" value="1"/>
</dbReference>
<organism evidence="2 3">
    <name type="scientific">Protopolystoma xenopodis</name>
    <dbReference type="NCBI Taxonomy" id="117903"/>
    <lineage>
        <taxon>Eukaryota</taxon>
        <taxon>Metazoa</taxon>
        <taxon>Spiralia</taxon>
        <taxon>Lophotrochozoa</taxon>
        <taxon>Platyhelminthes</taxon>
        <taxon>Monogenea</taxon>
        <taxon>Polyopisthocotylea</taxon>
        <taxon>Polystomatidea</taxon>
        <taxon>Polystomatidae</taxon>
        <taxon>Protopolystoma</taxon>
    </lineage>
</organism>
<dbReference type="OrthoDB" id="7956040at2759"/>
<dbReference type="AlphaFoldDB" id="A0A448X8N8"/>
<dbReference type="InterPro" id="IPR015915">
    <property type="entry name" value="Kelch-typ_b-propeller"/>
</dbReference>
<dbReference type="EMBL" id="CAAALY010116669">
    <property type="protein sequence ID" value="VEL30894.1"/>
    <property type="molecule type" value="Genomic_DNA"/>
</dbReference>
<dbReference type="Proteomes" id="UP000784294">
    <property type="component" value="Unassembled WGS sequence"/>
</dbReference>
<reference evidence="2" key="1">
    <citation type="submission" date="2018-11" db="EMBL/GenBank/DDBJ databases">
        <authorList>
            <consortium name="Pathogen Informatics"/>
        </authorList>
    </citation>
    <scope>NUCLEOTIDE SEQUENCE</scope>
</reference>
<gene>
    <name evidence="2" type="ORF">PXEA_LOCUS24334</name>
</gene>
<evidence type="ECO:0000256" key="1">
    <source>
        <dbReference type="ARBA" id="ARBA00022441"/>
    </source>
</evidence>
<keyword evidence="3" id="KW-1185">Reference proteome</keyword>
<comment type="caution">
    <text evidence="2">The sequence shown here is derived from an EMBL/GenBank/DDBJ whole genome shotgun (WGS) entry which is preliminary data.</text>
</comment>
<dbReference type="Pfam" id="PF01344">
    <property type="entry name" value="Kelch_1"/>
    <property type="match status" value="1"/>
</dbReference>
<name>A0A448X8N8_9PLAT</name>
<accession>A0A448X8N8</accession>
<evidence type="ECO:0000313" key="3">
    <source>
        <dbReference type="Proteomes" id="UP000784294"/>
    </source>
</evidence>
<proteinExistence type="predicted"/>
<sequence>MSAEVFQINESEWSLLPDMNHSHHGHVALTLAGCIYAIGGFESELVEYFDPDKSTWTSVSAMAHK</sequence>
<evidence type="ECO:0000313" key="2">
    <source>
        <dbReference type="EMBL" id="VEL30894.1"/>
    </source>
</evidence>
<dbReference type="InterPro" id="IPR006652">
    <property type="entry name" value="Kelch_1"/>
</dbReference>